<keyword evidence="7" id="KW-0238">DNA-binding</keyword>
<keyword evidence="3" id="KW-0808">Transferase</keyword>
<dbReference type="InterPro" id="IPR004868">
    <property type="entry name" value="DNA-dir_DNA_pol_B_mt/vir"/>
</dbReference>
<dbReference type="Gene3D" id="3.40.960.10">
    <property type="entry name" value="VSR Endonuclease"/>
    <property type="match status" value="1"/>
</dbReference>
<evidence type="ECO:0000256" key="1">
    <source>
        <dbReference type="ARBA" id="ARBA00005755"/>
    </source>
</evidence>
<comment type="caution">
    <text evidence="10">The sequence shown here is derived from an EMBL/GenBank/DDBJ whole genome shotgun (WGS) entry which is preliminary data.</text>
</comment>
<name>A0AAN7SIR3_9COLE</name>
<dbReference type="Gene3D" id="3.90.1600.10">
    <property type="entry name" value="Palm domain of DNA polymerase"/>
    <property type="match status" value="1"/>
</dbReference>
<dbReference type="InterPro" id="IPR043502">
    <property type="entry name" value="DNA/RNA_pol_sf"/>
</dbReference>
<dbReference type="GO" id="GO:0000166">
    <property type="term" value="F:nucleotide binding"/>
    <property type="evidence" value="ECO:0007669"/>
    <property type="project" value="InterPro"/>
</dbReference>
<evidence type="ECO:0000256" key="8">
    <source>
        <dbReference type="ARBA" id="ARBA00049244"/>
    </source>
</evidence>
<dbReference type="PANTHER" id="PTHR33568:SF3">
    <property type="entry name" value="DNA-DIRECTED DNA POLYMERASE"/>
    <property type="match status" value="1"/>
</dbReference>
<evidence type="ECO:0000256" key="6">
    <source>
        <dbReference type="ARBA" id="ARBA00022932"/>
    </source>
</evidence>
<dbReference type="GO" id="GO:0042575">
    <property type="term" value="C:DNA polymerase complex"/>
    <property type="evidence" value="ECO:0007669"/>
    <property type="project" value="UniProtKB-ARBA"/>
</dbReference>
<keyword evidence="11" id="KW-1185">Reference proteome</keyword>
<evidence type="ECO:0000313" key="11">
    <source>
        <dbReference type="Proteomes" id="UP001353858"/>
    </source>
</evidence>
<dbReference type="Gene3D" id="3.30.420.10">
    <property type="entry name" value="Ribonuclease H-like superfamily/Ribonuclease H"/>
    <property type="match status" value="1"/>
</dbReference>
<evidence type="ECO:0000256" key="3">
    <source>
        <dbReference type="ARBA" id="ARBA00022679"/>
    </source>
</evidence>
<dbReference type="EC" id="2.7.7.7" evidence="2"/>
<dbReference type="SUPFAM" id="SSF53098">
    <property type="entry name" value="Ribonuclease H-like"/>
    <property type="match status" value="1"/>
</dbReference>
<dbReference type="SUPFAM" id="SSF56672">
    <property type="entry name" value="DNA/RNA polymerases"/>
    <property type="match status" value="1"/>
</dbReference>
<dbReference type="Gene3D" id="1.10.287.690">
    <property type="entry name" value="Helix hairpin bin"/>
    <property type="match status" value="1"/>
</dbReference>
<dbReference type="Proteomes" id="UP001353858">
    <property type="component" value="Unassembled WGS sequence"/>
</dbReference>
<dbReference type="GO" id="GO:0003887">
    <property type="term" value="F:DNA-directed DNA polymerase activity"/>
    <property type="evidence" value="ECO:0007669"/>
    <property type="project" value="UniProtKB-KW"/>
</dbReference>
<evidence type="ECO:0000256" key="5">
    <source>
        <dbReference type="ARBA" id="ARBA00022705"/>
    </source>
</evidence>
<gene>
    <name evidence="10" type="ORF">RN001_006701</name>
</gene>
<evidence type="ECO:0000256" key="2">
    <source>
        <dbReference type="ARBA" id="ARBA00012417"/>
    </source>
</evidence>
<protein>
    <recommendedName>
        <fullName evidence="2">DNA-directed DNA polymerase</fullName>
        <ecNumber evidence="2">2.7.7.7</ecNumber>
    </recommendedName>
</protein>
<dbReference type="AlphaFoldDB" id="A0AAN7SIR3"/>
<dbReference type="InterPro" id="IPR036397">
    <property type="entry name" value="RNaseH_sf"/>
</dbReference>
<keyword evidence="5" id="KW-0235">DNA replication</keyword>
<dbReference type="Pfam" id="PF03175">
    <property type="entry name" value="DNA_pol_B_2"/>
    <property type="match status" value="3"/>
</dbReference>
<feature type="domain" description="DNA-directed DNA polymerase family B mitochondria/virus" evidence="9">
    <location>
        <begin position="404"/>
        <end position="587"/>
    </location>
</feature>
<reference evidence="11" key="1">
    <citation type="submission" date="2023-01" db="EMBL/GenBank/DDBJ databases">
        <title>Key to firefly adult light organ development and bioluminescence: homeobox transcription factors regulate luciferase expression and transportation to peroxisome.</title>
        <authorList>
            <person name="Fu X."/>
        </authorList>
    </citation>
    <scope>NUCLEOTIDE SEQUENCE [LARGE SCALE GENOMIC DNA]</scope>
</reference>
<evidence type="ECO:0000313" key="10">
    <source>
        <dbReference type="EMBL" id="KAK4883382.1"/>
    </source>
</evidence>
<evidence type="ECO:0000256" key="4">
    <source>
        <dbReference type="ARBA" id="ARBA00022695"/>
    </source>
</evidence>
<evidence type="ECO:0000259" key="9">
    <source>
        <dbReference type="Pfam" id="PF03175"/>
    </source>
</evidence>
<dbReference type="PANTHER" id="PTHR33568">
    <property type="entry name" value="DNA POLYMERASE"/>
    <property type="match status" value="1"/>
</dbReference>
<sequence>MVGITLTNPNYPEKLVSISFRRMDQFKSSIVLTVLEKIMQSNAQFFAHDVLTMQMDKVRLPLGCGRKTMSGMPFDEFSIRKKGIITVVNNDKDCLAYALVLAIAYKTRDPEFNNMVLNKSILHTRVQNLCIESEVNLSQGGSYREIQKLQNYLTGYTIVVYNSRRGETTYFEGPRSDLRITLNLLLENNHFNVITSLTSAFTAAYFCEYCKKRFNNKRSHKRCLYTCSACHESPPCSYENEKLHCNACFRDFYGAACIENHRKTKLCAKLIRCRLCLHTVWVTKKTEHKCGFTYCRLCFKLQPLQHFCYMTPDNPRKELKQKKSFLFIFYDIESRQETLFGKMPNSFIHEPNLCISAHVCSVCINNENMMETCEFCGKRINVFKGKNSIKSFLSFVAKQGMKFKVTAIAHNMKGYDGCFILRQMLIDKDAWNPKIISNGLKLISISSDNVRFIDSLNYLPLPLSKLPKTFDIPESKGYFPHLFNKKENENYNGPLPDIKFYDHDQMNTEDREKFLNWYSENKSKNYVFNMNNEILKYCTMDVNILLKACLKFWQFFLVQNGVDCFQEATTIASACNLVFRRRYLKPNSIGLIPAGGYRLADKQSYIALKWLLWLEHSLGISIQHSAKAREHRLREGILVDGYCTQTNTVYEFHGCFWHGCERCFPVQVVTDGDCNSNSDKTGAMFLRREHTEARSKRIKSLGYPLVEIWECQFREFLKINADARAFVENLNILKQEPLNPRDSFYGGRTNAVKLYYKCEEVNEKICYFDVCSLYPYVNKYCKYPIGHPIIHIGHETCSKLPIDTVEGLIKCLVLPPQNLYHPVLPYRLHNKLMFILCRTCAESLNQEECYHNDTDRSFVGTYVADELRKAVSLNYKILELFEIWEYKIEQYSAIGNTNGLFSGYINNFLKLKQECSGWPQNCTTDIEKDSYIQEYYLKESIQLDKHSINKNPGLRYLAKLMLNSFWGKFGQRENLPQTSIISNPADFFKLLVAPDKEVHSIVPVGDEVIVVNWNNRDECSKQQTTVNVVIAAYTTAHARLELYKYLEKLNKRPGEWIPETGEFLGQMTDELQAYGNDSFITEFVSGGPKNYSFNVYSPEKKTNSTICKVKGLSLNYANSKVINFKKMRDIIFNDDTEHLYLINDRKIVRTKMYDVISRPERKIYKTVYNKRRRLRESYDTLPYGFKVIN</sequence>
<dbReference type="InterPro" id="IPR012337">
    <property type="entry name" value="RNaseH-like_sf"/>
</dbReference>
<keyword evidence="6" id="KW-0239">DNA-directed DNA polymerase</keyword>
<dbReference type="GO" id="GO:0003677">
    <property type="term" value="F:DNA binding"/>
    <property type="evidence" value="ECO:0007669"/>
    <property type="project" value="UniProtKB-KW"/>
</dbReference>
<keyword evidence="4" id="KW-0548">Nucleotidyltransferase</keyword>
<dbReference type="GO" id="GO:0006260">
    <property type="term" value="P:DNA replication"/>
    <property type="evidence" value="ECO:0007669"/>
    <property type="project" value="UniProtKB-KW"/>
</dbReference>
<accession>A0AAN7SIR3</accession>
<comment type="catalytic activity">
    <reaction evidence="8">
        <text>DNA(n) + a 2'-deoxyribonucleoside 5'-triphosphate = DNA(n+1) + diphosphate</text>
        <dbReference type="Rhea" id="RHEA:22508"/>
        <dbReference type="Rhea" id="RHEA-COMP:17339"/>
        <dbReference type="Rhea" id="RHEA-COMP:17340"/>
        <dbReference type="ChEBI" id="CHEBI:33019"/>
        <dbReference type="ChEBI" id="CHEBI:61560"/>
        <dbReference type="ChEBI" id="CHEBI:173112"/>
        <dbReference type="EC" id="2.7.7.7"/>
    </reaction>
</comment>
<evidence type="ECO:0000256" key="7">
    <source>
        <dbReference type="ARBA" id="ARBA00023125"/>
    </source>
</evidence>
<organism evidence="10 11">
    <name type="scientific">Aquatica leii</name>
    <dbReference type="NCBI Taxonomy" id="1421715"/>
    <lineage>
        <taxon>Eukaryota</taxon>
        <taxon>Metazoa</taxon>
        <taxon>Ecdysozoa</taxon>
        <taxon>Arthropoda</taxon>
        <taxon>Hexapoda</taxon>
        <taxon>Insecta</taxon>
        <taxon>Pterygota</taxon>
        <taxon>Neoptera</taxon>
        <taxon>Endopterygota</taxon>
        <taxon>Coleoptera</taxon>
        <taxon>Polyphaga</taxon>
        <taxon>Elateriformia</taxon>
        <taxon>Elateroidea</taxon>
        <taxon>Lampyridae</taxon>
        <taxon>Luciolinae</taxon>
        <taxon>Aquatica</taxon>
    </lineage>
</organism>
<feature type="domain" description="DNA-directed DNA polymerase family B mitochondria/virus" evidence="9">
    <location>
        <begin position="930"/>
        <end position="1048"/>
    </location>
</feature>
<dbReference type="InterPro" id="IPR023211">
    <property type="entry name" value="DNA_pol_palm_dom_sf"/>
</dbReference>
<dbReference type="EMBL" id="JARPUR010000002">
    <property type="protein sequence ID" value="KAK4883382.1"/>
    <property type="molecule type" value="Genomic_DNA"/>
</dbReference>
<proteinExistence type="inferred from homology"/>
<feature type="domain" description="DNA-directed DNA polymerase family B mitochondria/virus" evidence="9">
    <location>
        <begin position="741"/>
        <end position="915"/>
    </location>
</feature>
<comment type="similarity">
    <text evidence="1">Belongs to the DNA polymerase type-B family.</text>
</comment>